<dbReference type="AlphaFoldDB" id="H7FSA2"/>
<feature type="transmembrane region" description="Helical" evidence="6">
    <location>
        <begin position="309"/>
        <end position="328"/>
    </location>
</feature>
<dbReference type="InterPro" id="IPR020846">
    <property type="entry name" value="MFS_dom"/>
</dbReference>
<evidence type="ECO:0000256" key="2">
    <source>
        <dbReference type="ARBA" id="ARBA00022475"/>
    </source>
</evidence>
<accession>H7FSA2</accession>
<dbReference type="SUPFAM" id="SSF103473">
    <property type="entry name" value="MFS general substrate transporter"/>
    <property type="match status" value="1"/>
</dbReference>
<feature type="transmembrane region" description="Helical" evidence="6">
    <location>
        <begin position="173"/>
        <end position="197"/>
    </location>
</feature>
<feature type="transmembrane region" description="Helical" evidence="6">
    <location>
        <begin position="109"/>
        <end position="130"/>
    </location>
</feature>
<feature type="transmembrane region" description="Helical" evidence="6">
    <location>
        <begin position="142"/>
        <end position="161"/>
    </location>
</feature>
<gene>
    <name evidence="8" type="ORF">HJ01_02321</name>
</gene>
<dbReference type="EMBL" id="AHKF01000018">
    <property type="protein sequence ID" value="EIA08599.1"/>
    <property type="molecule type" value="Genomic_DNA"/>
</dbReference>
<dbReference type="Proteomes" id="UP000005566">
    <property type="component" value="Unassembled WGS sequence"/>
</dbReference>
<evidence type="ECO:0000256" key="5">
    <source>
        <dbReference type="ARBA" id="ARBA00023136"/>
    </source>
</evidence>
<comment type="caution">
    <text evidence="8">The sequence shown here is derived from an EMBL/GenBank/DDBJ whole genome shotgun (WGS) entry which is preliminary data.</text>
</comment>
<evidence type="ECO:0000313" key="8">
    <source>
        <dbReference type="EMBL" id="EIA08599.1"/>
    </source>
</evidence>
<dbReference type="GO" id="GO:0022857">
    <property type="term" value="F:transmembrane transporter activity"/>
    <property type="evidence" value="ECO:0007669"/>
    <property type="project" value="InterPro"/>
</dbReference>
<dbReference type="eggNOG" id="COG2814">
    <property type="taxonomic scope" value="Bacteria"/>
</dbReference>
<dbReference type="GO" id="GO:0005886">
    <property type="term" value="C:plasma membrane"/>
    <property type="evidence" value="ECO:0007669"/>
    <property type="project" value="UniProtKB-SubCell"/>
</dbReference>
<dbReference type="PROSITE" id="PS50850">
    <property type="entry name" value="MFS"/>
    <property type="match status" value="1"/>
</dbReference>
<evidence type="ECO:0000256" key="1">
    <source>
        <dbReference type="ARBA" id="ARBA00004651"/>
    </source>
</evidence>
<dbReference type="PANTHER" id="PTHR43124">
    <property type="entry name" value="PURINE EFFLUX PUMP PBUE"/>
    <property type="match status" value="1"/>
</dbReference>
<keyword evidence="2" id="KW-1003">Cell membrane</keyword>
<feature type="transmembrane region" description="Helical" evidence="6">
    <location>
        <begin position="83"/>
        <end position="103"/>
    </location>
</feature>
<feature type="transmembrane region" description="Helical" evidence="6">
    <location>
        <begin position="367"/>
        <end position="388"/>
    </location>
</feature>
<sequence length="399" mass="42725">MTITKNNPEQNKEPAWNAVYAVALGVAGLIISEFLPVSLLTPMAEDLSVTEGVAGQAISVTAMIAMLTSLMIATFTKRLNRRWLLLSFCLLQILSNLLVAFAPNFAILLIGRVLLGIGIGGFWTMAAATAMRLMPKKLVPKALSVIFGAVSIATVVAAPVGSYLGTRIGWRNVFLLSGGIGVIALIWQTVSLPSMPVDRPAKFSTLIKVLKRPNVKSGMFAVLVLYIGYSTFFTYLRPFLETVTGVNVNMLSTILLGFGIANLIGSILARYLLEWNLYKSLSIAPLFMGVIVALLVLFGGYTIIAATLIALWGLLFGVLQVGWVAWLTNTIPDETESGGGIQVATIQLAISLGAVIGGVFFDYTGAIGVFISSSLFTLIASVVAIVAFKKQQKFNKAEH</sequence>
<name>H7FSA2_FLAFP</name>
<dbReference type="Gene3D" id="1.20.1250.20">
    <property type="entry name" value="MFS general substrate transporter like domains"/>
    <property type="match status" value="1"/>
</dbReference>
<organism evidence="8 9">
    <name type="scientific">Flavobacterium frigoris (strain PS1)</name>
    <dbReference type="NCBI Taxonomy" id="1086011"/>
    <lineage>
        <taxon>Bacteria</taxon>
        <taxon>Pseudomonadati</taxon>
        <taxon>Bacteroidota</taxon>
        <taxon>Flavobacteriia</taxon>
        <taxon>Flavobacteriales</taxon>
        <taxon>Flavobacteriaceae</taxon>
        <taxon>Flavobacterium</taxon>
    </lineage>
</organism>
<proteinExistence type="predicted"/>
<dbReference type="RefSeq" id="WP_007138498.1">
    <property type="nucleotide sequence ID" value="NZ_AHKF01000018.1"/>
</dbReference>
<evidence type="ECO:0000256" key="4">
    <source>
        <dbReference type="ARBA" id="ARBA00022989"/>
    </source>
</evidence>
<feature type="transmembrane region" description="Helical" evidence="6">
    <location>
        <begin position="340"/>
        <end position="361"/>
    </location>
</feature>
<evidence type="ECO:0000313" key="9">
    <source>
        <dbReference type="Proteomes" id="UP000005566"/>
    </source>
</evidence>
<keyword evidence="4 6" id="KW-1133">Transmembrane helix</keyword>
<evidence type="ECO:0000259" key="7">
    <source>
        <dbReference type="PROSITE" id="PS50850"/>
    </source>
</evidence>
<keyword evidence="3 6" id="KW-0812">Transmembrane</keyword>
<dbReference type="Pfam" id="PF07690">
    <property type="entry name" value="MFS_1"/>
    <property type="match status" value="1"/>
</dbReference>
<feature type="transmembrane region" description="Helical" evidence="6">
    <location>
        <begin position="281"/>
        <end position="303"/>
    </location>
</feature>
<dbReference type="PATRIC" id="fig|1086011.3.peg.2273"/>
<keyword evidence="9" id="KW-1185">Reference proteome</keyword>
<reference evidence="8 9" key="1">
    <citation type="journal article" date="2014" name="Acta Crystallogr. D">
        <title>Structure-based characterization and antifreeze properties of a hyperactive ice-binding protein from the Antarctic bacterium Flavobacterium frigoris PS1.</title>
        <authorList>
            <person name="Do H."/>
            <person name="Kim S.J."/>
            <person name="Kim H.J."/>
            <person name="Lee J.H."/>
        </authorList>
    </citation>
    <scope>NUCLEOTIDE SEQUENCE [LARGE SCALE GENOMIC DNA]</scope>
    <source>
        <strain evidence="8 9">PS1</strain>
    </source>
</reference>
<feature type="transmembrane region" description="Helical" evidence="6">
    <location>
        <begin position="218"/>
        <end position="236"/>
    </location>
</feature>
<dbReference type="InterPro" id="IPR011701">
    <property type="entry name" value="MFS"/>
</dbReference>
<dbReference type="InterPro" id="IPR050189">
    <property type="entry name" value="MFS_Efflux_Transporters"/>
</dbReference>
<dbReference type="STRING" id="1086011.HJ01_02321"/>
<comment type="subcellular location">
    <subcellularLocation>
        <location evidence="1">Cell membrane</location>
        <topology evidence="1">Multi-pass membrane protein</topology>
    </subcellularLocation>
</comment>
<feature type="transmembrane region" description="Helical" evidence="6">
    <location>
        <begin position="248"/>
        <end position="269"/>
    </location>
</feature>
<feature type="domain" description="Major facilitator superfamily (MFS) profile" evidence="7">
    <location>
        <begin position="18"/>
        <end position="392"/>
    </location>
</feature>
<dbReference type="OrthoDB" id="2810795at2"/>
<dbReference type="CDD" id="cd17324">
    <property type="entry name" value="MFS_NepI_like"/>
    <property type="match status" value="1"/>
</dbReference>
<protein>
    <submittedName>
        <fullName evidence="8">Arabinose efflux permease</fullName>
    </submittedName>
</protein>
<dbReference type="PANTHER" id="PTHR43124:SF5">
    <property type="entry name" value="PURINE RIBONUCLEOSIDE EFFLUX PUMP NEPI"/>
    <property type="match status" value="1"/>
</dbReference>
<dbReference type="InterPro" id="IPR036259">
    <property type="entry name" value="MFS_trans_sf"/>
</dbReference>
<feature type="transmembrane region" description="Helical" evidence="6">
    <location>
        <begin position="20"/>
        <end position="41"/>
    </location>
</feature>
<feature type="transmembrane region" description="Helical" evidence="6">
    <location>
        <begin position="53"/>
        <end position="76"/>
    </location>
</feature>
<keyword evidence="5 6" id="KW-0472">Membrane</keyword>
<evidence type="ECO:0000256" key="3">
    <source>
        <dbReference type="ARBA" id="ARBA00022692"/>
    </source>
</evidence>
<evidence type="ECO:0000256" key="6">
    <source>
        <dbReference type="SAM" id="Phobius"/>
    </source>
</evidence>